<dbReference type="Pfam" id="PF02616">
    <property type="entry name" value="SMC_ScpA"/>
    <property type="match status" value="1"/>
</dbReference>
<dbReference type="InterPro" id="IPR003768">
    <property type="entry name" value="ScpA"/>
</dbReference>
<dbReference type="EMBL" id="CAESAC010000036">
    <property type="protein sequence ID" value="CAB4333925.1"/>
    <property type="molecule type" value="Genomic_DNA"/>
</dbReference>
<dbReference type="PANTHER" id="PTHR33969">
    <property type="entry name" value="SEGREGATION AND CONDENSATION PROTEIN A"/>
    <property type="match status" value="1"/>
</dbReference>
<sequence>MQRQGCVKYLVRMSQEIFPTPVEAAPSITDGRVAGFSLHLENFDGPFDLLLQLISRHKMDITEVALGTVTDEFISYIKQLENSENGWDLDKTTEFLVVAATLLDLKAAKLLPSGEVDDEADLALLEARDLLFARLLQYRAFKEIASIFSERIEREEKSFARTVALEPHFAQLLPEVLIGVGAQRFAAIANRVLTPKTTPAFSIDHLHRPLVSVAEQAAKVVEQLRRGGRVTFRALIADAGSTLVIIARFLSLLELYREGVVRFEQVVSLGELQITWVGSAEGEVTVSDEFDPPPQLVDEADNV</sequence>
<reference evidence="1" key="1">
    <citation type="submission" date="2020-05" db="EMBL/GenBank/DDBJ databases">
        <authorList>
            <person name="Chiriac C."/>
            <person name="Salcher M."/>
            <person name="Ghai R."/>
            <person name="Kavagutti S V."/>
        </authorList>
    </citation>
    <scope>NUCLEOTIDE SEQUENCE</scope>
</reference>
<dbReference type="Gene3D" id="6.10.250.2410">
    <property type="match status" value="1"/>
</dbReference>
<dbReference type="AlphaFoldDB" id="A0A6J5YTU7"/>
<evidence type="ECO:0000313" key="1">
    <source>
        <dbReference type="EMBL" id="CAB4333925.1"/>
    </source>
</evidence>
<dbReference type="PANTHER" id="PTHR33969:SF2">
    <property type="entry name" value="SEGREGATION AND CONDENSATION PROTEIN A"/>
    <property type="match status" value="1"/>
</dbReference>
<proteinExistence type="predicted"/>
<accession>A0A6J5YTU7</accession>
<gene>
    <name evidence="1" type="ORF">UFOPK4028_00398</name>
</gene>
<organism evidence="1">
    <name type="scientific">freshwater metagenome</name>
    <dbReference type="NCBI Taxonomy" id="449393"/>
    <lineage>
        <taxon>unclassified sequences</taxon>
        <taxon>metagenomes</taxon>
        <taxon>ecological metagenomes</taxon>
    </lineage>
</organism>
<protein>
    <submittedName>
        <fullName evidence="1">Unannotated protein</fullName>
    </submittedName>
</protein>
<name>A0A6J5YTU7_9ZZZZ</name>